<dbReference type="Proteomes" id="UP000306192">
    <property type="component" value="Unassembled WGS sequence"/>
</dbReference>
<dbReference type="Gene3D" id="3.30.930.10">
    <property type="entry name" value="Bira Bifunctional Protein, Domain 2"/>
    <property type="match status" value="1"/>
</dbReference>
<dbReference type="EC" id="6.3.4.15" evidence="3"/>
<protein>
    <recommendedName>
        <fullName evidence="3">biotin--[biotin carboxyl-carrier protein] ligase</fullName>
        <ecNumber evidence="3">6.3.4.15</ecNumber>
    </recommendedName>
</protein>
<dbReference type="PANTHER" id="PTHR12835:SF5">
    <property type="entry name" value="BIOTIN--PROTEIN LIGASE"/>
    <property type="match status" value="1"/>
</dbReference>
<feature type="domain" description="BPL/LPL catalytic" evidence="4">
    <location>
        <begin position="17"/>
        <end position="203"/>
    </location>
</feature>
<organism evidence="5 6">
    <name type="scientific">Subtercola vilae</name>
    <dbReference type="NCBI Taxonomy" id="2056433"/>
    <lineage>
        <taxon>Bacteria</taxon>
        <taxon>Bacillati</taxon>
        <taxon>Actinomycetota</taxon>
        <taxon>Actinomycetes</taxon>
        <taxon>Micrococcales</taxon>
        <taxon>Microbacteriaceae</taxon>
        <taxon>Subtercola</taxon>
    </lineage>
</organism>
<dbReference type="AlphaFoldDB" id="A0A4T2C3S2"/>
<dbReference type="OrthoDB" id="9807064at2"/>
<dbReference type="InterPro" id="IPR045864">
    <property type="entry name" value="aa-tRNA-synth_II/BPL/LPL"/>
</dbReference>
<keyword evidence="2" id="KW-0092">Biotin</keyword>
<dbReference type="EMBL" id="QYRT01000010">
    <property type="protein sequence ID" value="TIH37791.1"/>
    <property type="molecule type" value="Genomic_DNA"/>
</dbReference>
<evidence type="ECO:0000259" key="4">
    <source>
        <dbReference type="PROSITE" id="PS51733"/>
    </source>
</evidence>
<evidence type="ECO:0000313" key="6">
    <source>
        <dbReference type="Proteomes" id="UP000306192"/>
    </source>
</evidence>
<dbReference type="GO" id="GO:0005737">
    <property type="term" value="C:cytoplasm"/>
    <property type="evidence" value="ECO:0007669"/>
    <property type="project" value="TreeGrafter"/>
</dbReference>
<evidence type="ECO:0000256" key="3">
    <source>
        <dbReference type="ARBA" id="ARBA00024227"/>
    </source>
</evidence>
<sequence>MNLERSSHLVARLDWRPESGSTNAELVALATGADALAWPDLSVLATDNQTEGRGRLGRTWSAPAGGSLAVSILLRPAPFGHGPAGAPALPAEALGWLPLLAGAAMAEAVRHSVPTTGDAETVWVKWPNDVLVSGRKVSGILSQLLPNGGGVVVGAGVNLFLTADQLPVPTATSLQLEGATGLSVDGVLAAYLGAFTALYRAFEAAGGDARASGLAARVSQLCGTLGQSVRVELPGGDTVSGRAVALEDDGRLRLEVEPGGRVLQVAAGDVTHLRY</sequence>
<dbReference type="CDD" id="cd16442">
    <property type="entry name" value="BPL"/>
    <property type="match status" value="1"/>
</dbReference>
<evidence type="ECO:0000313" key="5">
    <source>
        <dbReference type="EMBL" id="TIH37791.1"/>
    </source>
</evidence>
<keyword evidence="6" id="KW-1185">Reference proteome</keyword>
<dbReference type="NCBIfam" id="TIGR00121">
    <property type="entry name" value="birA_ligase"/>
    <property type="match status" value="1"/>
</dbReference>
<dbReference type="InterPro" id="IPR004408">
    <property type="entry name" value="Biotin_CoA_COase_ligase"/>
</dbReference>
<keyword evidence="1 5" id="KW-0436">Ligase</keyword>
<dbReference type="PANTHER" id="PTHR12835">
    <property type="entry name" value="BIOTIN PROTEIN LIGASE"/>
    <property type="match status" value="1"/>
</dbReference>
<dbReference type="InterPro" id="IPR003142">
    <property type="entry name" value="BPL_C"/>
</dbReference>
<dbReference type="Pfam" id="PF02237">
    <property type="entry name" value="BPL_C"/>
    <property type="match status" value="1"/>
</dbReference>
<evidence type="ECO:0000256" key="1">
    <source>
        <dbReference type="ARBA" id="ARBA00022598"/>
    </source>
</evidence>
<dbReference type="PROSITE" id="PS51733">
    <property type="entry name" value="BPL_LPL_CATALYTIC"/>
    <property type="match status" value="1"/>
</dbReference>
<evidence type="ECO:0000256" key="2">
    <source>
        <dbReference type="ARBA" id="ARBA00023267"/>
    </source>
</evidence>
<dbReference type="Gene3D" id="2.30.30.100">
    <property type="match status" value="1"/>
</dbReference>
<comment type="caution">
    <text evidence="5">The sequence shown here is derived from an EMBL/GenBank/DDBJ whole genome shotgun (WGS) entry which is preliminary data.</text>
</comment>
<dbReference type="Pfam" id="PF03099">
    <property type="entry name" value="BPL_LplA_LipB"/>
    <property type="match status" value="1"/>
</dbReference>
<dbReference type="GO" id="GO:0004077">
    <property type="term" value="F:biotin--[biotin carboxyl-carrier protein] ligase activity"/>
    <property type="evidence" value="ECO:0007669"/>
    <property type="project" value="UniProtKB-EC"/>
</dbReference>
<accession>A0A4T2C3S2</accession>
<dbReference type="SUPFAM" id="SSF55681">
    <property type="entry name" value="Class II aaRS and biotin synthetases"/>
    <property type="match status" value="1"/>
</dbReference>
<dbReference type="RefSeq" id="WP_136641611.1">
    <property type="nucleotide sequence ID" value="NZ_QYRT01000010.1"/>
</dbReference>
<name>A0A4T2C3S2_9MICO</name>
<dbReference type="InterPro" id="IPR004143">
    <property type="entry name" value="BPL_LPL_catalytic"/>
</dbReference>
<reference evidence="5 6" key="1">
    <citation type="journal article" date="2019" name="Microorganisms">
        <title>Systematic Affiliation and Genome Analysis of Subtercola vilae DB165(T) with Particular Emphasis on Cold Adaptation of an Isolate from a High-Altitude Cold Volcano Lake.</title>
        <authorList>
            <person name="Villalobos A.S."/>
            <person name="Wiese J."/>
            <person name="Imhoff J.F."/>
            <person name="Dorador C."/>
            <person name="Keller A."/>
            <person name="Hentschel U."/>
        </authorList>
    </citation>
    <scope>NUCLEOTIDE SEQUENCE [LARGE SCALE GENOMIC DNA]</scope>
    <source>
        <strain evidence="5 6">DB165</strain>
    </source>
</reference>
<proteinExistence type="predicted"/>
<gene>
    <name evidence="5" type="ORF">D4765_07190</name>
</gene>